<evidence type="ECO:0000256" key="3">
    <source>
        <dbReference type="ARBA" id="ARBA00022448"/>
    </source>
</evidence>
<keyword evidence="11" id="KW-1185">Reference proteome</keyword>
<dbReference type="InterPro" id="IPR027417">
    <property type="entry name" value="P-loop_NTPase"/>
</dbReference>
<organism evidence="10 11">
    <name type="scientific">Natranaerobius trueperi</name>
    <dbReference type="NCBI Taxonomy" id="759412"/>
    <lineage>
        <taxon>Bacteria</taxon>
        <taxon>Bacillati</taxon>
        <taxon>Bacillota</taxon>
        <taxon>Clostridia</taxon>
        <taxon>Natranaerobiales</taxon>
        <taxon>Natranaerobiaceae</taxon>
        <taxon>Natranaerobius</taxon>
    </lineage>
</organism>
<dbReference type="GO" id="GO:0042626">
    <property type="term" value="F:ATPase-coupled transmembrane transporter activity"/>
    <property type="evidence" value="ECO:0007669"/>
    <property type="project" value="TreeGrafter"/>
</dbReference>
<keyword evidence="5" id="KW-0547">Nucleotide-binding</keyword>
<dbReference type="GO" id="GO:0043190">
    <property type="term" value="C:ATP-binding cassette (ABC) transporter complex"/>
    <property type="evidence" value="ECO:0007669"/>
    <property type="project" value="TreeGrafter"/>
</dbReference>
<dbReference type="PROSITE" id="PS50893">
    <property type="entry name" value="ABC_TRANSPORTER_2"/>
    <property type="match status" value="1"/>
</dbReference>
<dbReference type="InterPro" id="IPR003593">
    <property type="entry name" value="AAA+_ATPase"/>
</dbReference>
<dbReference type="PROSITE" id="PS00211">
    <property type="entry name" value="ABC_TRANSPORTER_1"/>
    <property type="match status" value="1"/>
</dbReference>
<proteinExistence type="inferred from homology"/>
<gene>
    <name evidence="10" type="ORF">CDO51_06265</name>
</gene>
<dbReference type="Pfam" id="PF00005">
    <property type="entry name" value="ABC_tran"/>
    <property type="match status" value="1"/>
</dbReference>
<dbReference type="InterPro" id="IPR003439">
    <property type="entry name" value="ABC_transporter-like_ATP-bd"/>
</dbReference>
<dbReference type="GO" id="GO:0016887">
    <property type="term" value="F:ATP hydrolysis activity"/>
    <property type="evidence" value="ECO:0007669"/>
    <property type="project" value="InterPro"/>
</dbReference>
<dbReference type="Gene3D" id="3.40.50.300">
    <property type="entry name" value="P-loop containing nucleotide triphosphate hydrolases"/>
    <property type="match status" value="1"/>
</dbReference>
<dbReference type="FunFam" id="3.40.50.300:FF:000224">
    <property type="entry name" value="Energy-coupling factor transporter ATP-binding protein EcfA"/>
    <property type="match status" value="1"/>
</dbReference>
<dbReference type="EMBL" id="NIQC01000011">
    <property type="protein sequence ID" value="OWZ83836.1"/>
    <property type="molecule type" value="Genomic_DNA"/>
</dbReference>
<evidence type="ECO:0000259" key="9">
    <source>
        <dbReference type="PROSITE" id="PS50893"/>
    </source>
</evidence>
<evidence type="ECO:0000313" key="11">
    <source>
        <dbReference type="Proteomes" id="UP000214588"/>
    </source>
</evidence>
<protein>
    <submittedName>
        <fullName evidence="10">ABC transporter ATP-binding protein</fullName>
    </submittedName>
</protein>
<sequence>MSCLVAINRLWFKFTEQDDYLLKDINLQVNSGEVVAIVGLSGSGKSTLCYCISGIIPLIKKGIIDGEVLIKGKSTKKVDISQVSTNLGIVFQNPDTQLFSPTVEDEIAFGPENMCFSREEIDKRVTSSLKKIGMEDFRFKNPKSLSGGQKQLIALASVLSLDPEILIFDEAMSQLDQNGKKMINELIATLRQEGKTIIMVEHDLDNLHMADRVKLLRTGELMDFNGEL</sequence>
<keyword evidence="6 10" id="KW-0067">ATP-binding</keyword>
<name>A0A226BXV7_9FIRM</name>
<keyword evidence="3" id="KW-0813">Transport</keyword>
<comment type="similarity">
    <text evidence="2">Belongs to the ABC transporter superfamily.</text>
</comment>
<evidence type="ECO:0000256" key="5">
    <source>
        <dbReference type="ARBA" id="ARBA00022741"/>
    </source>
</evidence>
<evidence type="ECO:0000313" key="10">
    <source>
        <dbReference type="EMBL" id="OWZ83836.1"/>
    </source>
</evidence>
<dbReference type="Proteomes" id="UP000214588">
    <property type="component" value="Unassembled WGS sequence"/>
</dbReference>
<feature type="domain" description="ABC transporter" evidence="9">
    <location>
        <begin position="5"/>
        <end position="228"/>
    </location>
</feature>
<dbReference type="RefSeq" id="WP_089023443.1">
    <property type="nucleotide sequence ID" value="NZ_NIQC01000011.1"/>
</dbReference>
<dbReference type="PANTHER" id="PTHR43553">
    <property type="entry name" value="HEAVY METAL TRANSPORTER"/>
    <property type="match status" value="1"/>
</dbReference>
<dbReference type="PANTHER" id="PTHR43553:SF24">
    <property type="entry name" value="ENERGY-COUPLING FACTOR TRANSPORTER ATP-BINDING PROTEIN ECFA1"/>
    <property type="match status" value="1"/>
</dbReference>
<comment type="subcellular location">
    <subcellularLocation>
        <location evidence="1">Cell membrane</location>
        <topology evidence="1">Peripheral membrane protein</topology>
    </subcellularLocation>
</comment>
<dbReference type="InterPro" id="IPR050095">
    <property type="entry name" value="ECF_ABC_transporter_ATP-bd"/>
</dbReference>
<evidence type="ECO:0000256" key="1">
    <source>
        <dbReference type="ARBA" id="ARBA00004202"/>
    </source>
</evidence>
<dbReference type="InterPro" id="IPR017871">
    <property type="entry name" value="ABC_transporter-like_CS"/>
</dbReference>
<dbReference type="InterPro" id="IPR015856">
    <property type="entry name" value="ABC_transpr_CbiO/EcfA_su"/>
</dbReference>
<evidence type="ECO:0000256" key="8">
    <source>
        <dbReference type="ARBA" id="ARBA00023136"/>
    </source>
</evidence>
<keyword evidence="7" id="KW-1278">Translocase</keyword>
<reference evidence="10 11" key="1">
    <citation type="submission" date="2017-06" db="EMBL/GenBank/DDBJ databases">
        <title>Draft Genome Sequence of Natranaerobius trueperi halophilic, alkalithermophilic bacteria from soda lakes.</title>
        <authorList>
            <person name="Zhao B."/>
        </authorList>
    </citation>
    <scope>NUCLEOTIDE SEQUENCE [LARGE SCALE GENOMIC DNA]</scope>
    <source>
        <strain evidence="10 11">DSM 18760</strain>
    </source>
</reference>
<dbReference type="AlphaFoldDB" id="A0A226BXV7"/>
<keyword evidence="8" id="KW-0472">Membrane</keyword>
<dbReference type="OrthoDB" id="501320at2"/>
<dbReference type="GO" id="GO:0005524">
    <property type="term" value="F:ATP binding"/>
    <property type="evidence" value="ECO:0007669"/>
    <property type="project" value="UniProtKB-KW"/>
</dbReference>
<accession>A0A226BXV7</accession>
<dbReference type="SUPFAM" id="SSF52540">
    <property type="entry name" value="P-loop containing nucleoside triphosphate hydrolases"/>
    <property type="match status" value="1"/>
</dbReference>
<keyword evidence="4" id="KW-1003">Cell membrane</keyword>
<evidence type="ECO:0000256" key="7">
    <source>
        <dbReference type="ARBA" id="ARBA00022967"/>
    </source>
</evidence>
<evidence type="ECO:0000256" key="2">
    <source>
        <dbReference type="ARBA" id="ARBA00005417"/>
    </source>
</evidence>
<evidence type="ECO:0000256" key="4">
    <source>
        <dbReference type="ARBA" id="ARBA00022475"/>
    </source>
</evidence>
<comment type="caution">
    <text evidence="10">The sequence shown here is derived from an EMBL/GenBank/DDBJ whole genome shotgun (WGS) entry which is preliminary data.</text>
</comment>
<evidence type="ECO:0000256" key="6">
    <source>
        <dbReference type="ARBA" id="ARBA00022840"/>
    </source>
</evidence>
<dbReference type="CDD" id="cd03225">
    <property type="entry name" value="ABC_cobalt_CbiO_domain1"/>
    <property type="match status" value="1"/>
</dbReference>
<dbReference type="SMART" id="SM00382">
    <property type="entry name" value="AAA"/>
    <property type="match status" value="1"/>
</dbReference>